<dbReference type="InterPro" id="IPR033985">
    <property type="entry name" value="SusD-like_N"/>
</dbReference>
<evidence type="ECO:0000256" key="1">
    <source>
        <dbReference type="ARBA" id="ARBA00004442"/>
    </source>
</evidence>
<evidence type="ECO:0000313" key="17">
    <source>
        <dbReference type="EMBL" id="RHC74445.1"/>
    </source>
</evidence>
<evidence type="ECO:0000259" key="7">
    <source>
        <dbReference type="Pfam" id="PF14322"/>
    </source>
</evidence>
<feature type="domain" description="SusD-like N-terminal" evidence="7">
    <location>
        <begin position="27"/>
        <end position="226"/>
    </location>
</feature>
<keyword evidence="5" id="KW-0998">Cell outer membrane</keyword>
<dbReference type="EMBL" id="WCUQ01000009">
    <property type="protein sequence ID" value="KAB4122832.1"/>
    <property type="molecule type" value="Genomic_DNA"/>
</dbReference>
<reference evidence="8 18" key="1">
    <citation type="submission" date="2015-09" db="EMBL/GenBank/DDBJ databases">
        <authorList>
            <consortium name="Pathogen Informatics"/>
        </authorList>
    </citation>
    <scope>NUCLEOTIDE SEQUENCE [LARGE SCALE GENOMIC DNA]</scope>
    <source>
        <strain evidence="8 18">2789STDY5834847</strain>
    </source>
</reference>
<dbReference type="EMBL" id="QSHA01000005">
    <property type="protein sequence ID" value="RHB74123.1"/>
    <property type="molecule type" value="Genomic_DNA"/>
</dbReference>
<gene>
    <name evidence="15" type="ORF">B5G17_05720</name>
    <name evidence="17" type="ORF">DW831_08025</name>
    <name evidence="16" type="ORF">DW873_08700</name>
    <name evidence="8" type="ORF">ERS852462_03300</name>
    <name evidence="13" type="ORF">GAP55_02940</name>
    <name evidence="12" type="ORF">GAQ34_19710</name>
    <name evidence="9" type="ORF">GAQ70_15130</name>
    <name evidence="10" type="ORF">GAQ72_01615</name>
    <name evidence="11" type="ORF">GAQ75_15835</name>
    <name evidence="14" type="ORF">POZ10_06605</name>
</gene>
<dbReference type="Proteomes" id="UP000434462">
    <property type="component" value="Unassembled WGS sequence"/>
</dbReference>
<dbReference type="InterPro" id="IPR011990">
    <property type="entry name" value="TPR-like_helical_dom_sf"/>
</dbReference>
<evidence type="ECO:0000313" key="11">
    <source>
        <dbReference type="EMBL" id="KAB4122832.1"/>
    </source>
</evidence>
<reference evidence="19" key="2">
    <citation type="submission" date="2017-04" db="EMBL/GenBank/DDBJ databases">
        <title>Function of individual gut microbiota members based on whole genome sequencing of pure cultures obtained from chicken caecum.</title>
        <authorList>
            <person name="Medvecky M."/>
            <person name="Cejkova D."/>
            <person name="Polansky O."/>
            <person name="Karasova D."/>
            <person name="Kubasova T."/>
            <person name="Cizek A."/>
            <person name="Rychlik I."/>
        </authorList>
    </citation>
    <scope>NUCLEOTIDE SEQUENCE [LARGE SCALE GENOMIC DNA]</scope>
    <source>
        <strain evidence="19">An67</strain>
    </source>
</reference>
<evidence type="ECO:0000256" key="2">
    <source>
        <dbReference type="ARBA" id="ARBA00006275"/>
    </source>
</evidence>
<dbReference type="Proteomes" id="UP000442334">
    <property type="component" value="Unassembled WGS sequence"/>
</dbReference>
<evidence type="ECO:0000313" key="18">
    <source>
        <dbReference type="Proteomes" id="UP000095614"/>
    </source>
</evidence>
<dbReference type="InterPro" id="IPR012944">
    <property type="entry name" value="SusD_RagB_dom"/>
</dbReference>
<dbReference type="Proteomes" id="UP000284514">
    <property type="component" value="Unassembled WGS sequence"/>
</dbReference>
<keyword evidence="4" id="KW-0472">Membrane</keyword>
<reference evidence="14" key="6">
    <citation type="submission" date="2022-10" db="EMBL/GenBank/DDBJ databases">
        <title>Human gut microbiome strain richness.</title>
        <authorList>
            <person name="Chen-Liaw A."/>
        </authorList>
    </citation>
    <scope>NUCLEOTIDE SEQUENCE</scope>
    <source>
        <strain evidence="14">1001713st1_F9_1001713B170221_170320</strain>
    </source>
</reference>
<dbReference type="EMBL" id="WCTR01000002">
    <property type="protein sequence ID" value="KAB4215342.1"/>
    <property type="molecule type" value="Genomic_DNA"/>
</dbReference>
<dbReference type="Proteomes" id="UP001222603">
    <property type="component" value="Unassembled WGS sequence"/>
</dbReference>
<dbReference type="GO" id="GO:0009279">
    <property type="term" value="C:cell outer membrane"/>
    <property type="evidence" value="ECO:0007669"/>
    <property type="project" value="UniProtKB-SubCell"/>
</dbReference>
<name>A0A174MEC2_BACUN</name>
<dbReference type="Pfam" id="PF07980">
    <property type="entry name" value="SusD_RagB"/>
    <property type="match status" value="1"/>
</dbReference>
<evidence type="ECO:0000313" key="9">
    <source>
        <dbReference type="EMBL" id="KAB4108406.1"/>
    </source>
</evidence>
<evidence type="ECO:0000313" key="14">
    <source>
        <dbReference type="EMBL" id="MDC1900285.1"/>
    </source>
</evidence>
<accession>A0A174MEC2</accession>
<evidence type="ECO:0000256" key="3">
    <source>
        <dbReference type="ARBA" id="ARBA00022729"/>
    </source>
</evidence>
<comment type="subcellular location">
    <subcellularLocation>
        <location evidence="1">Cell outer membrane</location>
    </subcellularLocation>
</comment>
<evidence type="ECO:0000256" key="5">
    <source>
        <dbReference type="ARBA" id="ARBA00023237"/>
    </source>
</evidence>
<evidence type="ECO:0000313" key="12">
    <source>
        <dbReference type="EMBL" id="KAB4181844.1"/>
    </source>
</evidence>
<evidence type="ECO:0000313" key="21">
    <source>
        <dbReference type="Proteomes" id="UP000286114"/>
    </source>
</evidence>
<dbReference type="Pfam" id="PF14322">
    <property type="entry name" value="SusD-like_3"/>
    <property type="match status" value="1"/>
</dbReference>
<dbReference type="RefSeq" id="WP_005834399.1">
    <property type="nucleotide sequence ID" value="NZ_CAXSUA010000009.1"/>
</dbReference>
<dbReference type="Proteomes" id="UP000196329">
    <property type="component" value="Unassembled WGS sequence"/>
</dbReference>
<dbReference type="EMBL" id="WCUA01000031">
    <property type="protein sequence ID" value="KAB4181844.1"/>
    <property type="molecule type" value="Genomic_DNA"/>
</dbReference>
<evidence type="ECO:0000256" key="4">
    <source>
        <dbReference type="ARBA" id="ARBA00023136"/>
    </source>
</evidence>
<evidence type="ECO:0000313" key="25">
    <source>
        <dbReference type="Proteomes" id="UP000442334"/>
    </source>
</evidence>
<dbReference type="EMBL" id="WCUR01000003">
    <property type="protein sequence ID" value="KAB4119190.1"/>
    <property type="molecule type" value="Genomic_DNA"/>
</dbReference>
<evidence type="ECO:0000259" key="6">
    <source>
        <dbReference type="Pfam" id="PF07980"/>
    </source>
</evidence>
<dbReference type="Proteomes" id="UP000286114">
    <property type="component" value="Unassembled WGS sequence"/>
</dbReference>
<evidence type="ECO:0000313" key="24">
    <source>
        <dbReference type="Proteomes" id="UP000441711"/>
    </source>
</evidence>
<dbReference type="EMBL" id="JAQNSI010000187">
    <property type="protein sequence ID" value="MDC1900285.1"/>
    <property type="molecule type" value="Genomic_DNA"/>
</dbReference>
<dbReference type="Proteomes" id="UP000095614">
    <property type="component" value="Unassembled WGS sequence"/>
</dbReference>
<dbReference type="Proteomes" id="UP000438773">
    <property type="component" value="Unassembled WGS sequence"/>
</dbReference>
<evidence type="ECO:0000313" key="23">
    <source>
        <dbReference type="Proteomes" id="UP000438773"/>
    </source>
</evidence>
<comment type="similarity">
    <text evidence="2">Belongs to the SusD family.</text>
</comment>
<dbReference type="EMBL" id="WCUP01000010">
    <property type="protein sequence ID" value="KAB4108406.1"/>
    <property type="molecule type" value="Genomic_DNA"/>
</dbReference>
<dbReference type="Gene3D" id="1.25.40.390">
    <property type="match status" value="1"/>
</dbReference>
<dbReference type="Proteomes" id="UP000466952">
    <property type="component" value="Unassembled WGS sequence"/>
</dbReference>
<dbReference type="AlphaFoldDB" id="A0A174MEC2"/>
<dbReference type="SUPFAM" id="SSF48452">
    <property type="entry name" value="TPR-like"/>
    <property type="match status" value="1"/>
</dbReference>
<proteinExistence type="inferred from homology"/>
<evidence type="ECO:0000313" key="15">
    <source>
        <dbReference type="EMBL" id="OUN56411.1"/>
    </source>
</evidence>
<dbReference type="PROSITE" id="PS51257">
    <property type="entry name" value="PROKAR_LIPOPROTEIN"/>
    <property type="match status" value="1"/>
</dbReference>
<organism evidence="8 18">
    <name type="scientific">Bacteroides uniformis</name>
    <dbReference type="NCBI Taxonomy" id="820"/>
    <lineage>
        <taxon>Bacteria</taxon>
        <taxon>Pseudomonadati</taxon>
        <taxon>Bacteroidota</taxon>
        <taxon>Bacteroidia</taxon>
        <taxon>Bacteroidales</taxon>
        <taxon>Bacteroidaceae</taxon>
        <taxon>Bacteroides</taxon>
    </lineage>
</organism>
<evidence type="ECO:0000313" key="26">
    <source>
        <dbReference type="Proteomes" id="UP000466952"/>
    </source>
</evidence>
<dbReference type="OrthoDB" id="9792139at2"/>
<dbReference type="EMBL" id="CZAF01000009">
    <property type="protein sequence ID" value="CUP33686.1"/>
    <property type="molecule type" value="Genomic_DNA"/>
</dbReference>
<evidence type="ECO:0000313" key="8">
    <source>
        <dbReference type="EMBL" id="CUP33686.1"/>
    </source>
</evidence>
<evidence type="ECO:0000313" key="22">
    <source>
        <dbReference type="Proteomes" id="UP000434462"/>
    </source>
</evidence>
<evidence type="ECO:0000313" key="13">
    <source>
        <dbReference type="EMBL" id="KAB4215342.1"/>
    </source>
</evidence>
<feature type="domain" description="RagB/SusD" evidence="6">
    <location>
        <begin position="277"/>
        <end position="657"/>
    </location>
</feature>
<reference evidence="22 23" key="5">
    <citation type="journal article" date="2019" name="Nat. Med.">
        <title>A library of human gut bacterial isolates paired with longitudinal multiomics data enables mechanistic microbiome research.</title>
        <authorList>
            <person name="Poyet M."/>
            <person name="Groussin M."/>
            <person name="Gibbons S.M."/>
            <person name="Avila-Pacheco J."/>
            <person name="Jiang X."/>
            <person name="Kearney S.M."/>
            <person name="Perrotta A.R."/>
            <person name="Berdy B."/>
            <person name="Zhao S."/>
            <person name="Lieberman T.D."/>
            <person name="Swanson P.K."/>
            <person name="Smith M."/>
            <person name="Roesemann S."/>
            <person name="Alexander J.E."/>
            <person name="Rich S.A."/>
            <person name="Livny J."/>
            <person name="Vlamakis H."/>
            <person name="Clish C."/>
            <person name="Bullock K."/>
            <person name="Deik A."/>
            <person name="Scott J."/>
            <person name="Pierce K.A."/>
            <person name="Xavier R.J."/>
            <person name="Alm E.J."/>
        </authorList>
    </citation>
    <scope>NUCLEOTIDE SEQUENCE [LARGE SCALE GENOMIC DNA]</scope>
    <source>
        <strain evidence="13 26">BIOML-A11</strain>
        <strain evidence="12 25">BIOML-A21</strain>
        <strain evidence="9 24">BIOML-A36</strain>
        <strain evidence="11 23">BIOML-A37</strain>
        <strain evidence="10 22">BIOML-A38</strain>
    </source>
</reference>
<evidence type="ECO:0000313" key="20">
    <source>
        <dbReference type="Proteomes" id="UP000284514"/>
    </source>
</evidence>
<reference evidence="15" key="3">
    <citation type="journal article" date="2018" name="BMC Genomics">
        <title>Whole genome sequencing and function prediction of 133 gut anaerobes isolated from chicken caecum in pure cultures.</title>
        <authorList>
            <person name="Medvecky M."/>
            <person name="Cejkova D."/>
            <person name="Polansky O."/>
            <person name="Karasova D."/>
            <person name="Kubasova T."/>
            <person name="Cizek A."/>
            <person name="Rychlik I."/>
        </authorList>
    </citation>
    <scope>NUCLEOTIDE SEQUENCE</scope>
    <source>
        <strain evidence="15">An67</strain>
    </source>
</reference>
<evidence type="ECO:0000313" key="10">
    <source>
        <dbReference type="EMBL" id="KAB4119190.1"/>
    </source>
</evidence>
<sequence>MKNKLLYSLIAGAVVMTGLSSCDNEEFLNVTHYSILEMSTMYESDANAKAALNGCYDLMLPSNTAGHNGDPFKPYLFTGSHPTMDSQATGWDKAFMTQSWNAQTTELSAGWNQAYAAITRSNDFLSGLGTADKVSDDVKRSLEGEARALRAYQYFWLATTFGRVPMLSTGENYTNTPTKARAETYAEMWDFIIEDLKAAAELLDWEPMDGQYGRCTKGMALAYLGDAYMWKAYRCPETANECYGLAKTALKEILDSGTYELNPSFTTLWDADEVWGKEAIWQAVLNEGDQWGGWDGAKWSEAHGWVGFYFGAPANGAWGTYAVSWELYDAYENGDKRRDGSLVTATIPESKLKEIGKEHWKQSFKPEAWLASPDNAKYIGKGYAKTKIEKDENGKDVETLDCDIKYDPDCPIGFNPFAQEVVWVNTFHREPAEPAPTVYSTKHWRNGRGTHWSGDQWLPDHIYMKRLPNVMLDYAECCFRTGEEAEGWKQINILRNRAFGNMEVGKSSELTAKFNSYFRNLASVYGDNGYGKYVATEGYPIPFNETPVTVVDAQNYYAQLKTEKGFTSDLWKVAVNEERRKEFNAEWCLRGDMQKSGYLEDHIEHNYPKGFGYLKGFEAIFEFRTYRDFDFNINKMDMPIPADELIKNPACDQNEAYLGGH</sequence>
<keyword evidence="3" id="KW-0732">Signal</keyword>
<dbReference type="Proteomes" id="UP000441711">
    <property type="component" value="Unassembled WGS sequence"/>
</dbReference>
<reference evidence="20 21" key="4">
    <citation type="submission" date="2018-08" db="EMBL/GenBank/DDBJ databases">
        <title>A genome reference for cultivated species of the human gut microbiota.</title>
        <authorList>
            <person name="Zou Y."/>
            <person name="Xue W."/>
            <person name="Luo G."/>
        </authorList>
    </citation>
    <scope>NUCLEOTIDE SEQUENCE [LARGE SCALE GENOMIC DNA]</scope>
    <source>
        <strain evidence="17 20">AM34-25</strain>
        <strain evidence="16 21">AM39-1</strain>
    </source>
</reference>
<dbReference type="EMBL" id="NFHS01000002">
    <property type="protein sequence ID" value="OUN56411.1"/>
    <property type="molecule type" value="Genomic_DNA"/>
</dbReference>
<evidence type="ECO:0000313" key="19">
    <source>
        <dbReference type="Proteomes" id="UP000196329"/>
    </source>
</evidence>
<evidence type="ECO:0000313" key="16">
    <source>
        <dbReference type="EMBL" id="RHB74123.1"/>
    </source>
</evidence>
<dbReference type="EMBL" id="QSIF01000009">
    <property type="protein sequence ID" value="RHC74445.1"/>
    <property type="molecule type" value="Genomic_DNA"/>
</dbReference>
<protein>
    <submittedName>
        <fullName evidence="8">RagB/SusD domain-containing protein</fullName>
    </submittedName>
    <submittedName>
        <fullName evidence="9">RagB/SusD family nutrient uptake outer membrane protein</fullName>
    </submittedName>
</protein>